<gene>
    <name evidence="1" type="ORF">GGR21_002461</name>
</gene>
<sequence>MEITELIKRLRIEGERYMANFITKPLLKFELTGLNRKVYKDTDAVWRYLFYYKTDVNNKIYRVDNPNYAVFMLDVDFEEDMQVRYRGYINDNEAEIIALDANSEDANVLASFTVVAAGAYKYTFLAPKGTKALYFPVYREVNIGRPFIDIEVSLAPVILVSGNEGYTDNLRNMSVINWQDMTVKQLRNNLSGVELNFSEPIVFGGGAKELFRMMFIEKNVYAQARLDLYRRHRQNAKGYYPLKTVELDFTTYKQYDQTVILMGTAEKIQDYINSLGSVKYDIPVSSVADAKKWDFDRIPLTQGIYYEIAETEYPVYFTNYMLVSFKTADVIAGESKGSGRTQSPGQVNNDNLSDNHFFRCEVKGLFTCNLKFDLTIDGNAVARGASITLYKKKPGDTKFSDLTAVTPGLGGFVYNESLNITTKSVNTSIDIELEAEEELLLIYRESVLENHTLTVSNFEEMNVQWPSSPSNIDLDVADPVRLGQALMDNITGRQRQYIVEIEWENEADKPFKLIAGETLRGMEEACFHTSYNDFNKWLVAFGYESSYEDYRVVFKKRERFFTDEIAQEYNPGEVSNFFIESDVEYMYSNIKTGYSGKDIESVNGLLEPNGLFEYTTGFISHMKNEADFSSPYRADSIGIETLCWLRGSTKDTRSDNNVFVAHLTEQEDKYVTNRDIEMISSGIRLFNAAINPYYLAIQNLALFGISGDQLLFSSTDGYRRSMISNGVNMYQDIAVADKLFYPANGVFELAQYEDLPDISKANGLIRLTYRGQQYEGYTKALSKNYGRDKTEQCEIMLKKLGDG</sequence>
<keyword evidence="2" id="KW-1185">Reference proteome</keyword>
<dbReference type="Proteomes" id="UP000555103">
    <property type="component" value="Unassembled WGS sequence"/>
</dbReference>
<protein>
    <submittedName>
        <fullName evidence="1">Uncharacterized protein</fullName>
    </submittedName>
</protein>
<evidence type="ECO:0000313" key="1">
    <source>
        <dbReference type="EMBL" id="MBB4036555.1"/>
    </source>
</evidence>
<dbReference type="AlphaFoldDB" id="A0A840CUP0"/>
<evidence type="ECO:0000313" key="2">
    <source>
        <dbReference type="Proteomes" id="UP000555103"/>
    </source>
</evidence>
<name>A0A840CUP0_9BACT</name>
<dbReference type="RefSeq" id="WP_183307456.1">
    <property type="nucleotide sequence ID" value="NZ_JACIEP010000008.1"/>
</dbReference>
<reference evidence="1 2" key="1">
    <citation type="submission" date="2020-08" db="EMBL/GenBank/DDBJ databases">
        <title>Genomic Encyclopedia of Type Strains, Phase IV (KMG-IV): sequencing the most valuable type-strain genomes for metagenomic binning, comparative biology and taxonomic classification.</title>
        <authorList>
            <person name="Goeker M."/>
        </authorList>
    </citation>
    <scope>NUCLEOTIDE SEQUENCE [LARGE SCALE GENOMIC DNA]</scope>
    <source>
        <strain evidence="1 2">DSM 104969</strain>
    </source>
</reference>
<organism evidence="1 2">
    <name type="scientific">Dysgonomonas hofstadii</name>
    <dbReference type="NCBI Taxonomy" id="637886"/>
    <lineage>
        <taxon>Bacteria</taxon>
        <taxon>Pseudomonadati</taxon>
        <taxon>Bacteroidota</taxon>
        <taxon>Bacteroidia</taxon>
        <taxon>Bacteroidales</taxon>
        <taxon>Dysgonomonadaceae</taxon>
        <taxon>Dysgonomonas</taxon>
    </lineage>
</organism>
<accession>A0A840CUP0</accession>
<comment type="caution">
    <text evidence="1">The sequence shown here is derived from an EMBL/GenBank/DDBJ whole genome shotgun (WGS) entry which is preliminary data.</text>
</comment>
<dbReference type="EMBL" id="JACIEP010000008">
    <property type="protein sequence ID" value="MBB4036555.1"/>
    <property type="molecule type" value="Genomic_DNA"/>
</dbReference>
<proteinExistence type="predicted"/>